<sequence>MAVEMLANKRVLIIGATGGIGSEAAKLIAGSKARLYLAGRDADKLKAVADACKVPHDHTFQMDVADAASVQSVADQLHQELGQLDILINAAGVGYLKKFENIELDDFSRLIDINLKGAFIVMQAFLPPMKDAKKGLIINIPGVLGKAPMAAAAAYAASKYGLNGMVKSLREELKRTQVRLTNLYLGGVDSAFWDDIDMPVNRDKFISAQEAGRAVWFLCQQPTSGVVSEMVIQPFNHQVI</sequence>
<protein>
    <submittedName>
        <fullName evidence="5">SDR family oxidoreductase</fullName>
    </submittedName>
</protein>
<dbReference type="OrthoDB" id="9810734at2"/>
<evidence type="ECO:0000313" key="5">
    <source>
        <dbReference type="EMBL" id="TXB63570.1"/>
    </source>
</evidence>
<evidence type="ECO:0000259" key="4">
    <source>
        <dbReference type="SMART" id="SM00822"/>
    </source>
</evidence>
<keyword evidence="2" id="KW-0560">Oxidoreductase</keyword>
<accession>A0A5C6RPG9</accession>
<dbReference type="PANTHER" id="PTHR44196:SF1">
    <property type="entry name" value="DEHYDROGENASE_REDUCTASE SDR FAMILY MEMBER 7B"/>
    <property type="match status" value="1"/>
</dbReference>
<evidence type="ECO:0000256" key="3">
    <source>
        <dbReference type="RuleBase" id="RU000363"/>
    </source>
</evidence>
<keyword evidence="6" id="KW-1185">Reference proteome</keyword>
<dbReference type="SMART" id="SM00822">
    <property type="entry name" value="PKS_KR"/>
    <property type="match status" value="1"/>
</dbReference>
<dbReference type="GO" id="GO:0016020">
    <property type="term" value="C:membrane"/>
    <property type="evidence" value="ECO:0007669"/>
    <property type="project" value="TreeGrafter"/>
</dbReference>
<gene>
    <name evidence="5" type="ORF">FRY97_08575</name>
</gene>
<name>A0A5C6RPG9_9BACT</name>
<dbReference type="PRINTS" id="PR00080">
    <property type="entry name" value="SDRFAMILY"/>
</dbReference>
<proteinExistence type="inferred from homology"/>
<dbReference type="GO" id="GO:0016491">
    <property type="term" value="F:oxidoreductase activity"/>
    <property type="evidence" value="ECO:0007669"/>
    <property type="project" value="UniProtKB-KW"/>
</dbReference>
<dbReference type="CDD" id="cd05233">
    <property type="entry name" value="SDR_c"/>
    <property type="match status" value="1"/>
</dbReference>
<dbReference type="Gene3D" id="3.40.50.720">
    <property type="entry name" value="NAD(P)-binding Rossmann-like Domain"/>
    <property type="match status" value="1"/>
</dbReference>
<comment type="caution">
    <text evidence="5">The sequence shown here is derived from an EMBL/GenBank/DDBJ whole genome shotgun (WGS) entry which is preliminary data.</text>
</comment>
<dbReference type="EMBL" id="VOOR01000014">
    <property type="protein sequence ID" value="TXB63570.1"/>
    <property type="molecule type" value="Genomic_DNA"/>
</dbReference>
<evidence type="ECO:0000256" key="2">
    <source>
        <dbReference type="ARBA" id="ARBA00023002"/>
    </source>
</evidence>
<dbReference type="RefSeq" id="WP_147167040.1">
    <property type="nucleotide sequence ID" value="NZ_VOOR01000014.1"/>
</dbReference>
<dbReference type="InterPro" id="IPR002347">
    <property type="entry name" value="SDR_fam"/>
</dbReference>
<feature type="domain" description="Ketoreductase" evidence="4">
    <location>
        <begin position="9"/>
        <end position="196"/>
    </location>
</feature>
<dbReference type="InterPro" id="IPR036291">
    <property type="entry name" value="NAD(P)-bd_dom_sf"/>
</dbReference>
<dbReference type="InterPro" id="IPR057326">
    <property type="entry name" value="KR_dom"/>
</dbReference>
<dbReference type="Pfam" id="PF00106">
    <property type="entry name" value="adh_short"/>
    <property type="match status" value="1"/>
</dbReference>
<dbReference type="SUPFAM" id="SSF51735">
    <property type="entry name" value="NAD(P)-binding Rossmann-fold domains"/>
    <property type="match status" value="1"/>
</dbReference>
<organism evidence="5 6">
    <name type="scientific">Phaeodactylibacter luteus</name>
    <dbReference type="NCBI Taxonomy" id="1564516"/>
    <lineage>
        <taxon>Bacteria</taxon>
        <taxon>Pseudomonadati</taxon>
        <taxon>Bacteroidota</taxon>
        <taxon>Saprospiria</taxon>
        <taxon>Saprospirales</taxon>
        <taxon>Haliscomenobacteraceae</taxon>
        <taxon>Phaeodactylibacter</taxon>
    </lineage>
</organism>
<dbReference type="AlphaFoldDB" id="A0A5C6RPG9"/>
<evidence type="ECO:0000313" key="6">
    <source>
        <dbReference type="Proteomes" id="UP000321580"/>
    </source>
</evidence>
<evidence type="ECO:0000256" key="1">
    <source>
        <dbReference type="ARBA" id="ARBA00006484"/>
    </source>
</evidence>
<dbReference type="PRINTS" id="PR00081">
    <property type="entry name" value="GDHRDH"/>
</dbReference>
<reference evidence="5 6" key="1">
    <citation type="submission" date="2019-08" db="EMBL/GenBank/DDBJ databases">
        <title>Genome of Phaeodactylibacter luteus.</title>
        <authorList>
            <person name="Bowman J.P."/>
        </authorList>
    </citation>
    <scope>NUCLEOTIDE SEQUENCE [LARGE SCALE GENOMIC DNA]</scope>
    <source>
        <strain evidence="5 6">KCTC 42180</strain>
    </source>
</reference>
<dbReference type="Proteomes" id="UP000321580">
    <property type="component" value="Unassembled WGS sequence"/>
</dbReference>
<dbReference type="PANTHER" id="PTHR44196">
    <property type="entry name" value="DEHYDROGENASE/REDUCTASE SDR FAMILY MEMBER 7B"/>
    <property type="match status" value="1"/>
</dbReference>
<comment type="similarity">
    <text evidence="1 3">Belongs to the short-chain dehydrogenases/reductases (SDR) family.</text>
</comment>